<dbReference type="EMBL" id="JAHRIO010073072">
    <property type="protein sequence ID" value="MEQ2182785.1"/>
    <property type="molecule type" value="Genomic_DNA"/>
</dbReference>
<dbReference type="Proteomes" id="UP001476798">
    <property type="component" value="Unassembled WGS sequence"/>
</dbReference>
<accession>A0ABV0PH71</accession>
<name>A0ABV0PH71_9TELE</name>
<sequence length="142" mass="16403">MVGTSGLETRSMFSMYHHPALNSVVKPNLWNLFVVFDLPMSPESDSKQLVRNCFYYFRNTSKLGKLRSKQELQIGIHTFISSRLDYILFTCINRKFLITFSWSKLCRKTPNRHNPQSFNVFALVTVLPTSCNSNPQVTKSNC</sequence>
<comment type="caution">
    <text evidence="1">The sequence shown here is derived from an EMBL/GenBank/DDBJ whole genome shotgun (WGS) entry which is preliminary data.</text>
</comment>
<protein>
    <recommendedName>
        <fullName evidence="3">Maturase K</fullName>
    </recommendedName>
</protein>
<keyword evidence="2" id="KW-1185">Reference proteome</keyword>
<gene>
    <name evidence="1" type="ORF">GOODEAATRI_025852</name>
</gene>
<organism evidence="1 2">
    <name type="scientific">Goodea atripinnis</name>
    <dbReference type="NCBI Taxonomy" id="208336"/>
    <lineage>
        <taxon>Eukaryota</taxon>
        <taxon>Metazoa</taxon>
        <taxon>Chordata</taxon>
        <taxon>Craniata</taxon>
        <taxon>Vertebrata</taxon>
        <taxon>Euteleostomi</taxon>
        <taxon>Actinopterygii</taxon>
        <taxon>Neopterygii</taxon>
        <taxon>Teleostei</taxon>
        <taxon>Neoteleostei</taxon>
        <taxon>Acanthomorphata</taxon>
        <taxon>Ovalentaria</taxon>
        <taxon>Atherinomorphae</taxon>
        <taxon>Cyprinodontiformes</taxon>
        <taxon>Goodeidae</taxon>
        <taxon>Goodea</taxon>
    </lineage>
</organism>
<evidence type="ECO:0000313" key="2">
    <source>
        <dbReference type="Proteomes" id="UP001476798"/>
    </source>
</evidence>
<evidence type="ECO:0000313" key="1">
    <source>
        <dbReference type="EMBL" id="MEQ2182785.1"/>
    </source>
</evidence>
<evidence type="ECO:0008006" key="3">
    <source>
        <dbReference type="Google" id="ProtNLM"/>
    </source>
</evidence>
<proteinExistence type="predicted"/>
<reference evidence="1 2" key="1">
    <citation type="submission" date="2021-06" db="EMBL/GenBank/DDBJ databases">
        <authorList>
            <person name="Palmer J.M."/>
        </authorList>
    </citation>
    <scope>NUCLEOTIDE SEQUENCE [LARGE SCALE GENOMIC DNA]</scope>
    <source>
        <strain evidence="1 2">GA_2019</strain>
        <tissue evidence="1">Muscle</tissue>
    </source>
</reference>